<organism evidence="2 3">
    <name type="scientific">Polarella glacialis</name>
    <name type="common">Dinoflagellate</name>
    <dbReference type="NCBI Taxonomy" id="89957"/>
    <lineage>
        <taxon>Eukaryota</taxon>
        <taxon>Sar</taxon>
        <taxon>Alveolata</taxon>
        <taxon>Dinophyceae</taxon>
        <taxon>Suessiales</taxon>
        <taxon>Suessiaceae</taxon>
        <taxon>Polarella</taxon>
    </lineage>
</organism>
<reference evidence="2" key="1">
    <citation type="submission" date="2021-02" db="EMBL/GenBank/DDBJ databases">
        <authorList>
            <person name="Dougan E. K."/>
            <person name="Rhodes N."/>
            <person name="Thang M."/>
            <person name="Chan C."/>
        </authorList>
    </citation>
    <scope>NUCLEOTIDE SEQUENCE</scope>
</reference>
<gene>
    <name evidence="2" type="ORF">PGLA2088_LOCUS10774</name>
</gene>
<comment type="caution">
    <text evidence="2">The sequence shown here is derived from an EMBL/GenBank/DDBJ whole genome shotgun (WGS) entry which is preliminary data.</text>
</comment>
<evidence type="ECO:0000256" key="1">
    <source>
        <dbReference type="SAM" id="SignalP"/>
    </source>
</evidence>
<feature type="signal peptide" evidence="1">
    <location>
        <begin position="1"/>
        <end position="23"/>
    </location>
</feature>
<accession>A0A813IS56</accession>
<dbReference type="Proteomes" id="UP000626109">
    <property type="component" value="Unassembled WGS sequence"/>
</dbReference>
<feature type="chain" id="PRO_5032644205" evidence="1">
    <location>
        <begin position="24"/>
        <end position="260"/>
    </location>
</feature>
<dbReference type="EMBL" id="CAJNNW010012172">
    <property type="protein sequence ID" value="CAE8654051.1"/>
    <property type="molecule type" value="Genomic_DNA"/>
</dbReference>
<keyword evidence="1" id="KW-0732">Signal</keyword>
<evidence type="ECO:0000313" key="3">
    <source>
        <dbReference type="Proteomes" id="UP000626109"/>
    </source>
</evidence>
<protein>
    <submittedName>
        <fullName evidence="2">Uncharacterized protein</fullName>
    </submittedName>
</protein>
<evidence type="ECO:0000313" key="2">
    <source>
        <dbReference type="EMBL" id="CAE8654051.1"/>
    </source>
</evidence>
<dbReference type="AlphaFoldDB" id="A0A813IS56"/>
<proteinExistence type="predicted"/>
<sequence length="260" mass="27630">MPSTRRRHLVSVVCAATLVAAGATVLDMPCSSLACSVGYSHRWNAATTSCSGICDVSRDLQECCVIDGFSSHSWRLQAASSVGDTWDLVSLSFYMSANCSQDSIADVAPGFNHRWRGWPNGQAFSNHGGHGAVAANLFAPSPPLAVRWSSGAPCGQYVCFIGFRWESDVDRFPFGECKAPKRGACSTAGQLQKAGTVRVAFAEVVQSQTPGHFAEHLRLQLLYSDGRDGSGSPDESGGVWRTAAEIRNLVGGLAQLQLSG</sequence>
<name>A0A813IS56_POLGL</name>